<proteinExistence type="predicted"/>
<sequence length="372" mass="40954">MALIVVAEDDGGTLKLISVVLKNQSHEVLEASNGLAAWRLIQEHHPDLIVSDVNMPGMSGFDLLQHLREHPRLGQTPLILLTSLQERRDMRQGMLLGADDYLTKPLRPKELTEAVRAQFNRQNLRTAVQDMHLQKALSEALEEQAWDLHEQYEKRLARELSEQWPGDARGQQALNYPEATVLFADIRHYPQWLAALDPAELGRMLKRFYENSGDTVHLFGASAMQFVGEGVLGIFADGVNLAMSAPHSLRAAKAALGLRNAAASMADFVQAQFPGRRLPPFEVGIALHGGPVAMMQLDGLLGGSRQLIPVGEAVVDAMAMQRHAPSEHGAITVSIPVLRSITGAVRPVARYLLTLPHRSEPMDVCAVEPLHF</sequence>
<keyword evidence="5" id="KW-0804">Transcription</keyword>
<dbReference type="PROSITE" id="PS50110">
    <property type="entry name" value="RESPONSE_REGULATORY"/>
    <property type="match status" value="1"/>
</dbReference>
<dbReference type="InterPro" id="IPR011006">
    <property type="entry name" value="CheY-like_superfamily"/>
</dbReference>
<dbReference type="Gene3D" id="3.30.70.1230">
    <property type="entry name" value="Nucleotide cyclase"/>
    <property type="match status" value="1"/>
</dbReference>
<dbReference type="CDD" id="cd17574">
    <property type="entry name" value="REC_OmpR"/>
    <property type="match status" value="1"/>
</dbReference>
<dbReference type="AlphaFoldDB" id="A0A7Y8GV23"/>
<dbReference type="GO" id="GO:0005829">
    <property type="term" value="C:cytosol"/>
    <property type="evidence" value="ECO:0007669"/>
    <property type="project" value="TreeGrafter"/>
</dbReference>
<dbReference type="GO" id="GO:0000156">
    <property type="term" value="F:phosphorelay response regulator activity"/>
    <property type="evidence" value="ECO:0007669"/>
    <property type="project" value="TreeGrafter"/>
</dbReference>
<dbReference type="Gene3D" id="3.40.50.2300">
    <property type="match status" value="1"/>
</dbReference>
<dbReference type="PROSITE" id="PS50125">
    <property type="entry name" value="GUANYLATE_CYCLASE_2"/>
    <property type="match status" value="1"/>
</dbReference>
<protein>
    <submittedName>
        <fullName evidence="9">Adenylate/guanylate cyclase domain-containing response regulator</fullName>
    </submittedName>
</protein>
<dbReference type="GO" id="GO:0004016">
    <property type="term" value="F:adenylate cyclase activity"/>
    <property type="evidence" value="ECO:0007669"/>
    <property type="project" value="UniProtKB-ARBA"/>
</dbReference>
<dbReference type="PANTHER" id="PTHR48111:SF1">
    <property type="entry name" value="TWO-COMPONENT RESPONSE REGULATOR ORR33"/>
    <property type="match status" value="1"/>
</dbReference>
<evidence type="ECO:0000256" key="2">
    <source>
        <dbReference type="ARBA" id="ARBA00023012"/>
    </source>
</evidence>
<dbReference type="SUPFAM" id="SSF52172">
    <property type="entry name" value="CheY-like"/>
    <property type="match status" value="1"/>
</dbReference>
<dbReference type="InterPro" id="IPR039420">
    <property type="entry name" value="WalR-like"/>
</dbReference>
<evidence type="ECO:0000313" key="10">
    <source>
        <dbReference type="Proteomes" id="UP000545507"/>
    </source>
</evidence>
<gene>
    <name evidence="9" type="ORF">F3K02_05085</name>
</gene>
<dbReference type="PANTHER" id="PTHR48111">
    <property type="entry name" value="REGULATOR OF RPOS"/>
    <property type="match status" value="1"/>
</dbReference>
<keyword evidence="2" id="KW-0902">Two-component regulatory system</keyword>
<comment type="caution">
    <text evidence="9">The sequence shown here is derived from an EMBL/GenBank/DDBJ whole genome shotgun (WGS) entry which is preliminary data.</text>
</comment>
<evidence type="ECO:0000259" key="8">
    <source>
        <dbReference type="PROSITE" id="PS50125"/>
    </source>
</evidence>
<dbReference type="CDD" id="cd07302">
    <property type="entry name" value="CHD"/>
    <property type="match status" value="1"/>
</dbReference>
<feature type="domain" description="Response regulatory" evidence="7">
    <location>
        <begin position="3"/>
        <end position="119"/>
    </location>
</feature>
<evidence type="ECO:0000259" key="7">
    <source>
        <dbReference type="PROSITE" id="PS50110"/>
    </source>
</evidence>
<dbReference type="SMART" id="SM00448">
    <property type="entry name" value="REC"/>
    <property type="match status" value="1"/>
</dbReference>
<dbReference type="Pfam" id="PF00072">
    <property type="entry name" value="Response_reg"/>
    <property type="match status" value="1"/>
</dbReference>
<dbReference type="EMBL" id="VYGV01000006">
    <property type="protein sequence ID" value="NWF44627.1"/>
    <property type="molecule type" value="Genomic_DNA"/>
</dbReference>
<dbReference type="GO" id="GO:0006355">
    <property type="term" value="P:regulation of DNA-templated transcription"/>
    <property type="evidence" value="ECO:0007669"/>
    <property type="project" value="TreeGrafter"/>
</dbReference>
<dbReference type="GO" id="GO:0009190">
    <property type="term" value="P:cyclic nucleotide biosynthetic process"/>
    <property type="evidence" value="ECO:0007669"/>
    <property type="project" value="InterPro"/>
</dbReference>
<dbReference type="InterPro" id="IPR001789">
    <property type="entry name" value="Sig_transdc_resp-reg_receiver"/>
</dbReference>
<evidence type="ECO:0000256" key="1">
    <source>
        <dbReference type="ARBA" id="ARBA00022553"/>
    </source>
</evidence>
<accession>A0A7Y8GV23</accession>
<evidence type="ECO:0000256" key="4">
    <source>
        <dbReference type="ARBA" id="ARBA00023125"/>
    </source>
</evidence>
<keyword evidence="1 6" id="KW-0597">Phosphoprotein</keyword>
<dbReference type="GO" id="GO:0000976">
    <property type="term" value="F:transcription cis-regulatory region binding"/>
    <property type="evidence" value="ECO:0007669"/>
    <property type="project" value="TreeGrafter"/>
</dbReference>
<dbReference type="RefSeq" id="WP_177133979.1">
    <property type="nucleotide sequence ID" value="NZ_VYGV01000006.1"/>
</dbReference>
<evidence type="ECO:0000256" key="6">
    <source>
        <dbReference type="PROSITE-ProRule" id="PRU00169"/>
    </source>
</evidence>
<keyword evidence="10" id="KW-1185">Reference proteome</keyword>
<evidence type="ECO:0000313" key="9">
    <source>
        <dbReference type="EMBL" id="NWF44627.1"/>
    </source>
</evidence>
<dbReference type="InterPro" id="IPR029787">
    <property type="entry name" value="Nucleotide_cyclase"/>
</dbReference>
<name>A0A7Y8GV23_9BURK</name>
<feature type="modified residue" description="4-aspartylphosphate" evidence="6">
    <location>
        <position position="52"/>
    </location>
</feature>
<dbReference type="GO" id="GO:0032993">
    <property type="term" value="C:protein-DNA complex"/>
    <property type="evidence" value="ECO:0007669"/>
    <property type="project" value="TreeGrafter"/>
</dbReference>
<evidence type="ECO:0000256" key="3">
    <source>
        <dbReference type="ARBA" id="ARBA00023015"/>
    </source>
</evidence>
<keyword evidence="4" id="KW-0238">DNA-binding</keyword>
<organism evidence="9 10">
    <name type="scientific">Hydrogenophaga aromaticivorans</name>
    <dbReference type="NCBI Taxonomy" id="2610898"/>
    <lineage>
        <taxon>Bacteria</taxon>
        <taxon>Pseudomonadati</taxon>
        <taxon>Pseudomonadota</taxon>
        <taxon>Betaproteobacteria</taxon>
        <taxon>Burkholderiales</taxon>
        <taxon>Comamonadaceae</taxon>
        <taxon>Hydrogenophaga</taxon>
    </lineage>
</organism>
<feature type="domain" description="Guanylate cyclase" evidence="8">
    <location>
        <begin position="180"/>
        <end position="300"/>
    </location>
</feature>
<evidence type="ECO:0000256" key="5">
    <source>
        <dbReference type="ARBA" id="ARBA00023163"/>
    </source>
</evidence>
<dbReference type="SUPFAM" id="SSF55073">
    <property type="entry name" value="Nucleotide cyclase"/>
    <property type="match status" value="1"/>
</dbReference>
<dbReference type="InterPro" id="IPR001054">
    <property type="entry name" value="A/G_cyclase"/>
</dbReference>
<dbReference type="Proteomes" id="UP000545507">
    <property type="component" value="Unassembled WGS sequence"/>
</dbReference>
<reference evidence="9 10" key="1">
    <citation type="submission" date="2019-09" db="EMBL/GenBank/DDBJ databases">
        <title>Hydrogenophaga aromatica sp. nov., isolated from a para-xylene-degrading enrichment culture.</title>
        <authorList>
            <person name="Tancsics A."/>
            <person name="Banerjee S."/>
        </authorList>
    </citation>
    <scope>NUCLEOTIDE SEQUENCE [LARGE SCALE GENOMIC DNA]</scope>
    <source>
        <strain evidence="9 10">D2P1</strain>
    </source>
</reference>
<keyword evidence="3" id="KW-0805">Transcription regulation</keyword>